<dbReference type="GO" id="GO:0016926">
    <property type="term" value="P:protein desumoylation"/>
    <property type="evidence" value="ECO:0000318"/>
    <property type="project" value="GO_Central"/>
</dbReference>
<feature type="domain" description="Ubiquitin-like protease family profile" evidence="6">
    <location>
        <begin position="148"/>
        <end position="319"/>
    </location>
</feature>
<proteinExistence type="inferred from homology"/>
<dbReference type="eggNOG" id="KOG0778">
    <property type="taxonomic scope" value="Eukaryota"/>
</dbReference>
<accession>A0A022S2P1</accession>
<protein>
    <recommendedName>
        <fullName evidence="6">Ubiquitin-like protease family profile domain-containing protein</fullName>
    </recommendedName>
</protein>
<dbReference type="InterPro" id="IPR038765">
    <property type="entry name" value="Papain-like_cys_pep_sf"/>
</dbReference>
<evidence type="ECO:0000259" key="6">
    <source>
        <dbReference type="PROSITE" id="PS50600"/>
    </source>
</evidence>
<dbReference type="AlphaFoldDB" id="A0A022S2P1"/>
<dbReference type="FunFam" id="3.40.395.10:FF:000005">
    <property type="entry name" value="Ubiquitin-like-specific protease ESD4"/>
    <property type="match status" value="1"/>
</dbReference>
<keyword evidence="3" id="KW-0833">Ubl conjugation pathway</keyword>
<dbReference type="Pfam" id="PF02902">
    <property type="entry name" value="Peptidase_C48"/>
    <property type="match status" value="1"/>
</dbReference>
<dbReference type="GO" id="GO:0005634">
    <property type="term" value="C:nucleus"/>
    <property type="evidence" value="ECO:0000318"/>
    <property type="project" value="GO_Central"/>
</dbReference>
<evidence type="ECO:0000256" key="4">
    <source>
        <dbReference type="ARBA" id="ARBA00022801"/>
    </source>
</evidence>
<evidence type="ECO:0000256" key="2">
    <source>
        <dbReference type="ARBA" id="ARBA00022670"/>
    </source>
</evidence>
<keyword evidence="2" id="KW-0645">Protease</keyword>
<gene>
    <name evidence="7" type="ORF">MIMGU_mgv1a009199mg</name>
</gene>
<keyword evidence="4" id="KW-0378">Hydrolase</keyword>
<keyword evidence="5" id="KW-0788">Thiol protease</keyword>
<dbReference type="Proteomes" id="UP000030748">
    <property type="component" value="Unassembled WGS sequence"/>
</dbReference>
<organism evidence="7 8">
    <name type="scientific">Erythranthe guttata</name>
    <name type="common">Yellow monkey flower</name>
    <name type="synonym">Mimulus guttatus</name>
    <dbReference type="NCBI Taxonomy" id="4155"/>
    <lineage>
        <taxon>Eukaryota</taxon>
        <taxon>Viridiplantae</taxon>
        <taxon>Streptophyta</taxon>
        <taxon>Embryophyta</taxon>
        <taxon>Tracheophyta</taxon>
        <taxon>Spermatophyta</taxon>
        <taxon>Magnoliopsida</taxon>
        <taxon>eudicotyledons</taxon>
        <taxon>Gunneridae</taxon>
        <taxon>Pentapetalae</taxon>
        <taxon>asterids</taxon>
        <taxon>lamiids</taxon>
        <taxon>Lamiales</taxon>
        <taxon>Phrymaceae</taxon>
        <taxon>Erythranthe</taxon>
    </lineage>
</organism>
<dbReference type="PANTHER" id="PTHR12606:SF1">
    <property type="entry name" value="UBIQUITIN-LIKE-SPECIFIC PROTEASE 1A"/>
    <property type="match status" value="1"/>
</dbReference>
<name>A0A022S2P1_ERYGU</name>
<dbReference type="SUPFAM" id="SSF54001">
    <property type="entry name" value="Cysteine proteinases"/>
    <property type="match status" value="1"/>
</dbReference>
<reference evidence="7 8" key="1">
    <citation type="journal article" date="2013" name="Proc. Natl. Acad. Sci. U.S.A.">
        <title>Fine-scale variation in meiotic recombination in Mimulus inferred from population shotgun sequencing.</title>
        <authorList>
            <person name="Hellsten U."/>
            <person name="Wright K.M."/>
            <person name="Jenkins J."/>
            <person name="Shu S."/>
            <person name="Yuan Y."/>
            <person name="Wessler S.R."/>
            <person name="Schmutz J."/>
            <person name="Willis J.H."/>
            <person name="Rokhsar D.S."/>
        </authorList>
    </citation>
    <scope>NUCLEOTIDE SEQUENCE [LARGE SCALE GENOMIC DNA]</scope>
    <source>
        <strain evidence="8">cv. DUN x IM62</strain>
    </source>
</reference>
<keyword evidence="8" id="KW-1185">Reference proteome</keyword>
<sequence>MGNCLGIQFIKLKQGARTGLKLLWKDKENVAVEIDDSAEEHTVYVSDDSSNEDWLIVSKSNEGYRPLKNSQESKKKKKGHRITKVKTGFIILQFRVYIYIFVGNLIHLQDAVEECFAPLTDEEEALVSRALSYSDRREVLVSHPNCNIDITGENLMCLSPGGWLNDDVINLYLVLLKEREERESHKFLKCHFFNTFFYKKLISGGGYNFQSVRKWTTQKKLGYSLLDCEKIFVPIHQGAHWCLAIINKKDKKFEYLDSLKGFDIQVLHVLAKYYVDEVKDKNKEDVDITSWKAEFVTEHPEQENGFDCGMFMIKYVDFYSRDVGLCFDQRDMPYFRRRTAKEILKLRAE</sequence>
<comment type="similarity">
    <text evidence="1">Belongs to the peptidase C48 family.</text>
</comment>
<evidence type="ECO:0000256" key="5">
    <source>
        <dbReference type="ARBA" id="ARBA00022807"/>
    </source>
</evidence>
<dbReference type="MEROPS" id="C48.A02"/>
<dbReference type="Gene3D" id="3.40.395.10">
    <property type="entry name" value="Adenoviral Proteinase, Chain A"/>
    <property type="match status" value="1"/>
</dbReference>
<dbReference type="STRING" id="4155.A0A022S2P1"/>
<dbReference type="EMBL" id="KI630180">
    <property type="protein sequence ID" value="EYU45550.1"/>
    <property type="molecule type" value="Genomic_DNA"/>
</dbReference>
<dbReference type="PANTHER" id="PTHR12606">
    <property type="entry name" value="SENTRIN/SUMO-SPECIFIC PROTEASE"/>
    <property type="match status" value="1"/>
</dbReference>
<dbReference type="GO" id="GO:0016929">
    <property type="term" value="F:deSUMOylase activity"/>
    <property type="evidence" value="ECO:0000318"/>
    <property type="project" value="GO_Central"/>
</dbReference>
<dbReference type="InterPro" id="IPR003653">
    <property type="entry name" value="Peptidase_C48_C"/>
</dbReference>
<evidence type="ECO:0000256" key="3">
    <source>
        <dbReference type="ARBA" id="ARBA00022786"/>
    </source>
</evidence>
<dbReference type="PROSITE" id="PS50600">
    <property type="entry name" value="ULP_PROTEASE"/>
    <property type="match status" value="1"/>
</dbReference>
<evidence type="ECO:0000313" key="8">
    <source>
        <dbReference type="Proteomes" id="UP000030748"/>
    </source>
</evidence>
<evidence type="ECO:0000256" key="1">
    <source>
        <dbReference type="ARBA" id="ARBA00005234"/>
    </source>
</evidence>
<dbReference type="GO" id="GO:0006508">
    <property type="term" value="P:proteolysis"/>
    <property type="evidence" value="ECO:0007669"/>
    <property type="project" value="UniProtKB-KW"/>
</dbReference>
<evidence type="ECO:0000313" key="7">
    <source>
        <dbReference type="EMBL" id="EYU45550.1"/>
    </source>
</evidence>